<reference evidence="2" key="1">
    <citation type="submission" date="2017-05" db="EMBL/GenBank/DDBJ databases">
        <title>Complete and WGS of Bordetella genogroups.</title>
        <authorList>
            <person name="Spilker T."/>
            <person name="Lipuma J."/>
        </authorList>
    </citation>
    <scope>NUCLEOTIDE SEQUENCE</scope>
    <source>
        <strain evidence="2">AU21707</strain>
    </source>
</reference>
<dbReference type="GO" id="GO:0008410">
    <property type="term" value="F:CoA-transferase activity"/>
    <property type="evidence" value="ECO:0007669"/>
    <property type="project" value="TreeGrafter"/>
</dbReference>
<dbReference type="Gene3D" id="3.30.1540.10">
    <property type="entry name" value="formyl-coa transferase, domain 3"/>
    <property type="match status" value="1"/>
</dbReference>
<dbReference type="RefSeq" id="WP_094846168.1">
    <property type="nucleotide sequence ID" value="NZ_NEVJ01000002.1"/>
</dbReference>
<evidence type="ECO:0000313" key="2">
    <source>
        <dbReference type="EMBL" id="OZI23158.1"/>
    </source>
</evidence>
<dbReference type="Pfam" id="PF02515">
    <property type="entry name" value="CoA_transf_3"/>
    <property type="match status" value="1"/>
</dbReference>
<dbReference type="SUPFAM" id="SSF89796">
    <property type="entry name" value="CoA-transferase family III (CaiB/BaiF)"/>
    <property type="match status" value="1"/>
</dbReference>
<dbReference type="Proteomes" id="UP000216857">
    <property type="component" value="Unassembled WGS sequence"/>
</dbReference>
<protein>
    <submittedName>
        <fullName evidence="2">CoA transferase</fullName>
    </submittedName>
</protein>
<comment type="caution">
    <text evidence="2">The sequence shown here is derived from an EMBL/GenBank/DDBJ whole genome shotgun (WGS) entry which is preliminary data.</text>
</comment>
<organism evidence="2 3">
    <name type="scientific">Bordetella genomosp. 9</name>
    <dbReference type="NCBI Taxonomy" id="1416803"/>
    <lineage>
        <taxon>Bacteria</taxon>
        <taxon>Pseudomonadati</taxon>
        <taxon>Pseudomonadota</taxon>
        <taxon>Betaproteobacteria</taxon>
        <taxon>Burkholderiales</taxon>
        <taxon>Alcaligenaceae</taxon>
        <taxon>Bordetella</taxon>
    </lineage>
</organism>
<dbReference type="EMBL" id="NEVJ01000002">
    <property type="protein sequence ID" value="OZI23158.1"/>
    <property type="molecule type" value="Genomic_DNA"/>
</dbReference>
<gene>
    <name evidence="2" type="ORF">CAL26_06675</name>
</gene>
<evidence type="ECO:0000313" key="3">
    <source>
        <dbReference type="Proteomes" id="UP000216857"/>
    </source>
</evidence>
<dbReference type="AlphaFoldDB" id="A0A261RDP7"/>
<accession>A0A261RDP7</accession>
<dbReference type="OrthoDB" id="5294844at2"/>
<name>A0A261RDP7_9BORD</name>
<evidence type="ECO:0000256" key="1">
    <source>
        <dbReference type="ARBA" id="ARBA00022679"/>
    </source>
</evidence>
<dbReference type="PANTHER" id="PTHR48207">
    <property type="entry name" value="SUCCINATE--HYDROXYMETHYLGLUTARATE COA-TRANSFERASE"/>
    <property type="match status" value="1"/>
</dbReference>
<proteinExistence type="predicted"/>
<dbReference type="InterPro" id="IPR023606">
    <property type="entry name" value="CoA-Trfase_III_dom_1_sf"/>
</dbReference>
<dbReference type="Gene3D" id="3.40.50.10540">
    <property type="entry name" value="Crotonobetainyl-coa:carnitine coa-transferase, domain 1"/>
    <property type="match status" value="1"/>
</dbReference>
<keyword evidence="1 2" id="KW-0808">Transferase</keyword>
<dbReference type="InterPro" id="IPR050483">
    <property type="entry name" value="CoA-transferase_III_domain"/>
</dbReference>
<sequence>MLSKVLDNVRVLDLSRILAGPWCTQNLADLGAEVIKVERPGQGDDTRKWGPPYLRSTDGADTFSAYFTCCNRNKQSICLDFADPGDRDTLLALVRDTDVLVENYKAGTLARYGLDYPTLKSIKPDLIYLSITGYGQDGPKAARPGYDYIFQGMGGLMGYTGRADDEAGAGPLRAGMPVVDVSTGMYATSAVLAALLRRARTGEGGHLDIALLDVAVAINANQGANYLVSGRNPARTGNAHPNLAPYEVFRASDGHFILAVGNDEQFARLCTLCGRPELAADPRFVHNTSRVENLPALRAILADVLILRDRRHWTDGLEAAGIAWGPVNSLEEVFADEQVRHRGMLRHAEHPRFGTIPLVRNPMLAGEPDAPLRPPPLMGEHTDAVLGRLAARDKNR</sequence>
<dbReference type="InterPro" id="IPR003673">
    <property type="entry name" value="CoA-Trfase_fam_III"/>
</dbReference>
<keyword evidence="3" id="KW-1185">Reference proteome</keyword>
<dbReference type="PANTHER" id="PTHR48207:SF3">
    <property type="entry name" value="SUCCINATE--HYDROXYMETHYLGLUTARATE COA-TRANSFERASE"/>
    <property type="match status" value="1"/>
</dbReference>
<dbReference type="InterPro" id="IPR044855">
    <property type="entry name" value="CoA-Trfase_III_dom3_sf"/>
</dbReference>